<feature type="domain" description="Ketoreductase" evidence="3">
    <location>
        <begin position="41"/>
        <end position="220"/>
    </location>
</feature>
<dbReference type="RefSeq" id="WP_280035656.1">
    <property type="nucleotide sequence ID" value="NZ_JAOCKM010000003.1"/>
</dbReference>
<dbReference type="CDD" id="cd05233">
    <property type="entry name" value="SDR_c"/>
    <property type="match status" value="1"/>
</dbReference>
<dbReference type="PANTHER" id="PTHR43008">
    <property type="entry name" value="BENZIL REDUCTASE"/>
    <property type="match status" value="1"/>
</dbReference>
<dbReference type="PRINTS" id="PR00081">
    <property type="entry name" value="GDHRDH"/>
</dbReference>
<evidence type="ECO:0000313" key="5">
    <source>
        <dbReference type="Proteomes" id="UP001145022"/>
    </source>
</evidence>
<dbReference type="Gene3D" id="3.40.50.720">
    <property type="entry name" value="NAD(P)-binding Rossmann-like Domain"/>
    <property type="match status" value="1"/>
</dbReference>
<evidence type="ECO:0000313" key="4">
    <source>
        <dbReference type="EMBL" id="GLH43063.1"/>
    </source>
</evidence>
<keyword evidence="2" id="KW-0560">Oxidoreductase</keyword>
<dbReference type="PANTHER" id="PTHR43008:SF4">
    <property type="entry name" value="CHAIN DEHYDROGENASE, PUTATIVE (AFU_ORTHOLOGUE AFUA_4G08710)-RELATED"/>
    <property type="match status" value="1"/>
</dbReference>
<evidence type="ECO:0000259" key="3">
    <source>
        <dbReference type="SMART" id="SM00822"/>
    </source>
</evidence>
<dbReference type="SMART" id="SM00822">
    <property type="entry name" value="PKS_KR"/>
    <property type="match status" value="1"/>
</dbReference>
<name>A0ABQ5PHS1_9PSED</name>
<dbReference type="EMBL" id="BSCQ01000031">
    <property type="protein sequence ID" value="GLH43063.1"/>
    <property type="molecule type" value="Genomic_DNA"/>
</dbReference>
<comment type="similarity">
    <text evidence="1">Belongs to the short-chain dehydrogenases/reductases (SDR) family.</text>
</comment>
<organism evidence="4 5">
    <name type="scientific">Pseudomonas atacamensis</name>
    <dbReference type="NCBI Taxonomy" id="2565368"/>
    <lineage>
        <taxon>Bacteria</taxon>
        <taxon>Pseudomonadati</taxon>
        <taxon>Pseudomonadota</taxon>
        <taxon>Gammaproteobacteria</taxon>
        <taxon>Pseudomonadales</taxon>
        <taxon>Pseudomonadaceae</taxon>
        <taxon>Pseudomonas</taxon>
    </lineage>
</organism>
<comment type="caution">
    <text evidence="4">The sequence shown here is derived from an EMBL/GenBank/DDBJ whole genome shotgun (WGS) entry which is preliminary data.</text>
</comment>
<dbReference type="Proteomes" id="UP001145022">
    <property type="component" value="Unassembled WGS sequence"/>
</dbReference>
<sequence>MFIYGSAAAPLPPRKMAALWFQSSHTTEIEESVMSGKFADQVAVVTGASTGIGFAIAQGLIAEGARRVYITGRSAATLEAAVAKLGDRAVAVISDVARQVDLDELKATIEAHGDQLDSVFANAGICEKNPLGETTEAAYFNMFDINVKGVFFTVQTLMPLLKNGASIVLTASICSSNGMEGLSLYNASKAAVRSFARTWANELKGRKIRANVLSPGFTRTPLMDNGLKMSETDVAALRQHVEQITPLGYMAEPEEIASSALFLASADAKYVNGVELMVDGGLSQI</sequence>
<protein>
    <submittedName>
        <fullName evidence="4">Oxidoreductase</fullName>
    </submittedName>
</protein>
<evidence type="ECO:0000256" key="1">
    <source>
        <dbReference type="ARBA" id="ARBA00006484"/>
    </source>
</evidence>
<dbReference type="InterPro" id="IPR020904">
    <property type="entry name" value="Sc_DH/Rdtase_CS"/>
</dbReference>
<dbReference type="SUPFAM" id="SSF51735">
    <property type="entry name" value="NAD(P)-binding Rossmann-fold domains"/>
    <property type="match status" value="1"/>
</dbReference>
<reference evidence="4" key="3">
    <citation type="journal article" date="2023" name="J. Biotechnol.">
        <title>Draft Genome Sequences of Endophytic Pseudomonas Strains, Isolated from the Interior of Brassicaceae Plants.</title>
        <authorList>
            <person name="Kaneko H."/>
            <person name="Furuya T."/>
        </authorList>
    </citation>
    <scope>NUCLEOTIDE SEQUENCE</scope>
    <source>
        <strain evidence="4">RS3R-1</strain>
    </source>
</reference>
<accession>A0ABQ5PHS1</accession>
<proteinExistence type="inferred from homology"/>
<evidence type="ECO:0000256" key="2">
    <source>
        <dbReference type="ARBA" id="ARBA00023002"/>
    </source>
</evidence>
<gene>
    <name evidence="4" type="ORF">RS3R1_21510</name>
</gene>
<reference evidence="4" key="1">
    <citation type="journal article" date="2021" name="Sci. Rep.">
        <title>An efficient direct screening system for microorganisms that activate plant immune responses based on plant-microbe interactions using cultured plant cells.</title>
        <authorList>
            <person name="Kurokawa M."/>
            <person name="Nakano M."/>
            <person name="Kitahata N."/>
            <person name="Kuchitsu K."/>
            <person name="Furuya T."/>
        </authorList>
    </citation>
    <scope>NUCLEOTIDE SEQUENCE</scope>
    <source>
        <strain evidence="4">RS3R-1</strain>
    </source>
</reference>
<dbReference type="InterPro" id="IPR002347">
    <property type="entry name" value="SDR_fam"/>
</dbReference>
<dbReference type="Pfam" id="PF13561">
    <property type="entry name" value="adh_short_C2"/>
    <property type="match status" value="1"/>
</dbReference>
<keyword evidence="5" id="KW-1185">Reference proteome</keyword>
<dbReference type="InterPro" id="IPR036291">
    <property type="entry name" value="NAD(P)-bd_dom_sf"/>
</dbReference>
<dbReference type="InterPro" id="IPR057326">
    <property type="entry name" value="KR_dom"/>
</dbReference>
<dbReference type="PROSITE" id="PS00061">
    <property type="entry name" value="ADH_SHORT"/>
    <property type="match status" value="1"/>
</dbReference>
<reference evidence="4" key="2">
    <citation type="submission" date="2022-11" db="EMBL/GenBank/DDBJ databases">
        <title>Draft genome sequencing of Pseudomonas atacamensis RS3R1.</title>
        <authorList>
            <person name="Furuya T."/>
            <person name="Kaneko H."/>
        </authorList>
    </citation>
    <scope>NUCLEOTIDE SEQUENCE</scope>
    <source>
        <strain evidence="4">RS3R-1</strain>
    </source>
</reference>